<geneLocation type="plasmid" evidence="3">
    <name>pkf715c dna</name>
</geneLocation>
<evidence type="ECO:0000256" key="1">
    <source>
        <dbReference type="SAM" id="MobiDB-lite"/>
    </source>
</evidence>
<dbReference type="Proteomes" id="UP000218731">
    <property type="component" value="Plasmid pKF715C"/>
</dbReference>
<reference evidence="2 3" key="1">
    <citation type="submission" date="2015-11" db="EMBL/GenBank/DDBJ databases">
        <title>Complete genome sequencing of a biphenyl-degrading bacterium, Pseudomonas putida KF715 (=NBRC110667).</title>
        <authorList>
            <person name="Suenaga H."/>
            <person name="Fujihara N."/>
            <person name="Watanabe T."/>
            <person name="Hirose J."/>
            <person name="Kimura N."/>
            <person name="Yamazoe A."/>
            <person name="Hosoyama A."/>
            <person name="Shimodaira J."/>
            <person name="Furukawa K."/>
        </authorList>
    </citation>
    <scope>NUCLEOTIDE SEQUENCE [LARGE SCALE GENOMIC DNA]</scope>
    <source>
        <strain evidence="2 3">KF715</strain>
        <plasmid evidence="3">Plasmid pkf715c dna</plasmid>
    </source>
</reference>
<evidence type="ECO:0000313" key="2">
    <source>
        <dbReference type="EMBL" id="BAW27503.1"/>
    </source>
</evidence>
<accession>A0A1L7NPY3</accession>
<organism evidence="2 3">
    <name type="scientific">Pseudomonas putida</name>
    <name type="common">Arthrobacter siderocapsulatus</name>
    <dbReference type="NCBI Taxonomy" id="303"/>
    <lineage>
        <taxon>Bacteria</taxon>
        <taxon>Pseudomonadati</taxon>
        <taxon>Pseudomonadota</taxon>
        <taxon>Gammaproteobacteria</taxon>
        <taxon>Pseudomonadales</taxon>
        <taxon>Pseudomonadaceae</taxon>
        <taxon>Pseudomonas</taxon>
    </lineage>
</organism>
<evidence type="ECO:0000313" key="3">
    <source>
        <dbReference type="Proteomes" id="UP000218731"/>
    </source>
</evidence>
<proteinExistence type="predicted"/>
<dbReference type="AlphaFoldDB" id="A0A1L7NPY3"/>
<feature type="region of interest" description="Disordered" evidence="1">
    <location>
        <begin position="1"/>
        <end position="25"/>
    </location>
</feature>
<name>A0A1L7NPY3_PSEPU</name>
<keyword evidence="2" id="KW-0614">Plasmid</keyword>
<dbReference type="EMBL" id="AP015032">
    <property type="protein sequence ID" value="BAW27503.1"/>
    <property type="molecule type" value="Genomic_DNA"/>
</dbReference>
<feature type="compositionally biased region" description="Polar residues" evidence="1">
    <location>
        <begin position="1"/>
        <end position="11"/>
    </location>
</feature>
<protein>
    <submittedName>
        <fullName evidence="2">Uncharacterized protein</fullName>
    </submittedName>
</protein>
<gene>
    <name evidence="2" type="ORF">KF715C_pC700</name>
</gene>
<sequence>MTLTAQRTLQANPAPIEHAQYGGTSYHSTRAELARQVAQEHARARPQSD</sequence>
<dbReference type="RefSeq" id="WP_157754474.1">
    <property type="nucleotide sequence ID" value="NZ_AP015032.1"/>
</dbReference>